<evidence type="ECO:0000313" key="2">
    <source>
        <dbReference type="EMBL" id="EFC48609.1"/>
    </source>
</evidence>
<keyword evidence="3" id="KW-1185">Reference proteome</keyword>
<accession>D2V3B5</accession>
<feature type="region of interest" description="Disordered" evidence="1">
    <location>
        <begin position="1074"/>
        <end position="1153"/>
    </location>
</feature>
<dbReference type="KEGG" id="ngr:NAEGRDRAFT_46361"/>
<dbReference type="GeneID" id="8852461"/>
<dbReference type="OrthoDB" id="10363343at2759"/>
<reference evidence="2 3" key="1">
    <citation type="journal article" date="2010" name="Cell">
        <title>The genome of Naegleria gruberi illuminates early eukaryotic versatility.</title>
        <authorList>
            <person name="Fritz-Laylin L.K."/>
            <person name="Prochnik S.E."/>
            <person name="Ginger M.L."/>
            <person name="Dacks J.B."/>
            <person name="Carpenter M.L."/>
            <person name="Field M.C."/>
            <person name="Kuo A."/>
            <person name="Paredez A."/>
            <person name="Chapman J."/>
            <person name="Pham J."/>
            <person name="Shu S."/>
            <person name="Neupane R."/>
            <person name="Cipriano M."/>
            <person name="Mancuso J."/>
            <person name="Tu H."/>
            <person name="Salamov A."/>
            <person name="Lindquist E."/>
            <person name="Shapiro H."/>
            <person name="Lucas S."/>
            <person name="Grigoriev I.V."/>
            <person name="Cande W.Z."/>
            <person name="Fulton C."/>
            <person name="Rokhsar D.S."/>
            <person name="Dawson S.C."/>
        </authorList>
    </citation>
    <scope>NUCLEOTIDE SEQUENCE [LARGE SCALE GENOMIC DNA]</scope>
    <source>
        <strain evidence="2 3">NEG-M</strain>
    </source>
</reference>
<dbReference type="InParanoid" id="D2V3B5"/>
<dbReference type="Proteomes" id="UP000006671">
    <property type="component" value="Unassembled WGS sequence"/>
</dbReference>
<name>D2V3B5_NAEGR</name>
<dbReference type="OMA" id="EFINDAR"/>
<evidence type="ECO:0000313" key="3">
    <source>
        <dbReference type="Proteomes" id="UP000006671"/>
    </source>
</evidence>
<feature type="compositionally biased region" description="Low complexity" evidence="1">
    <location>
        <begin position="1074"/>
        <end position="1114"/>
    </location>
</feature>
<organism evidence="3">
    <name type="scientific">Naegleria gruberi</name>
    <name type="common">Amoeba</name>
    <dbReference type="NCBI Taxonomy" id="5762"/>
    <lineage>
        <taxon>Eukaryota</taxon>
        <taxon>Discoba</taxon>
        <taxon>Heterolobosea</taxon>
        <taxon>Tetramitia</taxon>
        <taxon>Eutetramitia</taxon>
        <taxon>Vahlkampfiidae</taxon>
        <taxon>Naegleria</taxon>
    </lineage>
</organism>
<gene>
    <name evidence="2" type="ORF">NAEGRDRAFT_46361</name>
</gene>
<dbReference type="EMBL" id="GG738850">
    <property type="protein sequence ID" value="EFC48609.1"/>
    <property type="molecule type" value="Genomic_DNA"/>
</dbReference>
<dbReference type="VEuPathDB" id="AmoebaDB:NAEGRDRAFT_46361"/>
<dbReference type="RefSeq" id="XP_002681353.1">
    <property type="nucleotide sequence ID" value="XM_002681307.1"/>
</dbReference>
<protein>
    <submittedName>
        <fullName evidence="2">Predicted protein</fullName>
    </submittedName>
</protein>
<sequence length="1153" mass="132326">MNEILSRLDEASESSSLSPKDLLKYLKEQEQTIELLITNHRNDFNFNQFVLKIIHHAHKCGFEELVRLIFERIQSDDLLRILKESLENYILSNDDSTLCSVNNLFMGLRSFQSPFGMLSEMVRNNVHNNYLSKQYGDKNHVYTFLKYCFNEFVNIVFCNDPYSFFKSLLYSLIVIRKEEVGKRRKTVQGADVTSKGLYQFNFKNILQLCDTSALRKQFFGLLILVVLEIPQEKLETLLPSFIEQEILENEEILGLLLETLKEKNVENSTIAMIYNALVVLEDELGREEESRGINSFCKVSTMKDKILNDYPNMFYSEDEVFLREINATNNFDVIIYQLEAKSIEDLLKLLSLSDNTHNLTNSTLACIFIIIERIMSGAIESSLTEKLLLAQQIKEYLLKFINFATTEFCNYYKDIVLEGKDVLDMNPNTKRWKETMVKIFQLIGNLQTVFFDDNITQEQTGLALLSVDNQIIQNITYLYLFSKVLEATGCAELSMGLSQTLLKLLNISNTDHRVTINNNDIKEVCITFSLPKNLKLLKLFNGSLYITLCIMKDESMRISMGAEEIEAVQYMHDLFKKTESISIPKITVETLGFMMYSIVNSEEEANNIISNPMMYVITRLGPFRDTIEIKLSSSGTVKTNVPQPLYMLTNLQAMEQVPVFFMFHHLLKTNYFFKMMSHEDSIVGVKLLNSAEKTGKVFEFFSIYVDAWLDIAMNTDSLNFDKITSKSLTKAILEIFNQYISAKDSFESLSNIDMFVNSTLKIFKSEFINDARGNLLKIYDKITEIDKVALAFLDSLESLDNKHPLHNFLEILEKKPKEDGVTFSVKYNTLMIFEKMAKHMKRVIPKNPEKIDSLIDFLKKHSIVQRMVAIINIKDVDPNISEESLTSYFNYYESLLDAILPLLTVLPKNEEYSINLISEPPLTTLLCKLFQNNRKHILKKFPKLLSTLFTLYEKCLQIFVVYSKTSKEHAKLEELREKLFSKSFIFIIKTCFVNIPLSNQDAYLWKRSDDPGRDLANSLINIISEITQAITSAPNLFRNYSQVLEENGVLPILQKVDLPHPKLKIIIERLSNNNSSSPSLKQYPSFAKPSSSSSVPPATNTPPANDSSNNSNNARFQTTNASSSTPKPPVFRPPDSASNQTATKQVFKPPPRK</sequence>
<dbReference type="AlphaFoldDB" id="D2V3B5"/>
<feature type="compositionally biased region" description="Polar residues" evidence="1">
    <location>
        <begin position="1115"/>
        <end position="1125"/>
    </location>
</feature>
<proteinExistence type="predicted"/>
<evidence type="ECO:0000256" key="1">
    <source>
        <dbReference type="SAM" id="MobiDB-lite"/>
    </source>
</evidence>